<dbReference type="EMBL" id="SMFZ01000002">
    <property type="protein sequence ID" value="TCK23011.1"/>
    <property type="molecule type" value="Genomic_DNA"/>
</dbReference>
<dbReference type="PRINTS" id="PR00455">
    <property type="entry name" value="HTHTETR"/>
</dbReference>
<dbReference type="Gene3D" id="1.10.357.10">
    <property type="entry name" value="Tetracycline Repressor, domain 2"/>
    <property type="match status" value="1"/>
</dbReference>
<reference evidence="4 5" key="1">
    <citation type="submission" date="2019-03" db="EMBL/GenBank/DDBJ databases">
        <title>Sequencing the genomes of 1000 actinobacteria strains.</title>
        <authorList>
            <person name="Klenk H.-P."/>
        </authorList>
    </citation>
    <scope>NUCLEOTIDE SEQUENCE [LARGE SCALE GENOMIC DNA]</scope>
    <source>
        <strain evidence="4 5">DSM 44969</strain>
    </source>
</reference>
<dbReference type="SUPFAM" id="SSF48498">
    <property type="entry name" value="Tetracyclin repressor-like, C-terminal domain"/>
    <property type="match status" value="1"/>
</dbReference>
<proteinExistence type="predicted"/>
<dbReference type="PANTHER" id="PTHR30328">
    <property type="entry name" value="TRANSCRIPTIONAL REPRESSOR"/>
    <property type="match status" value="1"/>
</dbReference>
<comment type="caution">
    <text evidence="4">The sequence shown here is derived from an EMBL/GenBank/DDBJ whole genome shotgun (WGS) entry which is preliminary data.</text>
</comment>
<feature type="DNA-binding region" description="H-T-H motif" evidence="2">
    <location>
        <begin position="38"/>
        <end position="57"/>
    </location>
</feature>
<dbReference type="Proteomes" id="UP000295560">
    <property type="component" value="Unassembled WGS sequence"/>
</dbReference>
<dbReference type="InterPro" id="IPR009057">
    <property type="entry name" value="Homeodomain-like_sf"/>
</dbReference>
<dbReference type="GO" id="GO:0003677">
    <property type="term" value="F:DNA binding"/>
    <property type="evidence" value="ECO:0007669"/>
    <property type="project" value="UniProtKB-UniRule"/>
</dbReference>
<gene>
    <name evidence="4" type="ORF">EV378_7022</name>
</gene>
<name>A0A4R1HP75_PSEEN</name>
<protein>
    <submittedName>
        <fullName evidence="4">TetR family transcriptional regulator</fullName>
    </submittedName>
</protein>
<keyword evidence="5" id="KW-1185">Reference proteome</keyword>
<dbReference type="OrthoDB" id="4726108at2"/>
<dbReference type="InterPro" id="IPR041474">
    <property type="entry name" value="NicS_C"/>
</dbReference>
<organism evidence="4 5">
    <name type="scientific">Pseudonocardia endophytica</name>
    <dbReference type="NCBI Taxonomy" id="401976"/>
    <lineage>
        <taxon>Bacteria</taxon>
        <taxon>Bacillati</taxon>
        <taxon>Actinomycetota</taxon>
        <taxon>Actinomycetes</taxon>
        <taxon>Pseudonocardiales</taxon>
        <taxon>Pseudonocardiaceae</taxon>
        <taxon>Pseudonocardia</taxon>
    </lineage>
</organism>
<dbReference type="SUPFAM" id="SSF46689">
    <property type="entry name" value="Homeodomain-like"/>
    <property type="match status" value="1"/>
</dbReference>
<evidence type="ECO:0000313" key="4">
    <source>
        <dbReference type="EMBL" id="TCK23011.1"/>
    </source>
</evidence>
<evidence type="ECO:0000256" key="2">
    <source>
        <dbReference type="PROSITE-ProRule" id="PRU00335"/>
    </source>
</evidence>
<accession>A0A4R1HP75</accession>
<dbReference type="InterPro" id="IPR036271">
    <property type="entry name" value="Tet_transcr_reg_TetR-rel_C_sf"/>
</dbReference>
<keyword evidence="1 2" id="KW-0238">DNA-binding</keyword>
<dbReference type="Pfam" id="PF17938">
    <property type="entry name" value="TetR_C_29"/>
    <property type="match status" value="1"/>
</dbReference>
<dbReference type="PANTHER" id="PTHR30328:SF54">
    <property type="entry name" value="HTH-TYPE TRANSCRIPTIONAL REPRESSOR SCO4008"/>
    <property type="match status" value="1"/>
</dbReference>
<dbReference type="RefSeq" id="WP_132432258.1">
    <property type="nucleotide sequence ID" value="NZ_SMFZ01000002.1"/>
</dbReference>
<evidence type="ECO:0000313" key="5">
    <source>
        <dbReference type="Proteomes" id="UP000295560"/>
    </source>
</evidence>
<dbReference type="Pfam" id="PF00440">
    <property type="entry name" value="TetR_N"/>
    <property type="match status" value="1"/>
</dbReference>
<dbReference type="InterPro" id="IPR001647">
    <property type="entry name" value="HTH_TetR"/>
</dbReference>
<dbReference type="AlphaFoldDB" id="A0A4R1HP75"/>
<dbReference type="InterPro" id="IPR050109">
    <property type="entry name" value="HTH-type_TetR-like_transc_reg"/>
</dbReference>
<evidence type="ECO:0000259" key="3">
    <source>
        <dbReference type="PROSITE" id="PS50977"/>
    </source>
</evidence>
<dbReference type="GO" id="GO:0006355">
    <property type="term" value="P:regulation of DNA-templated transcription"/>
    <property type="evidence" value="ECO:0007669"/>
    <property type="project" value="UniProtKB-ARBA"/>
</dbReference>
<feature type="domain" description="HTH tetR-type" evidence="3">
    <location>
        <begin position="15"/>
        <end position="75"/>
    </location>
</feature>
<evidence type="ECO:0000256" key="1">
    <source>
        <dbReference type="ARBA" id="ARBA00023125"/>
    </source>
</evidence>
<sequence>MAAAPEHAGRRRDPERTRADILDEATGEFAERGYAGARVDEIAARTRTTKRMLYYYFGSKQGLYLAVLERAYVGIRALEQDLEVDDLAPARAVRAVAELTFDHHEAHPDFIRLVAIENIHHAEHLRTSPVLAGLAGPAVDVLDGILTRGRASGLFRDDVDALDVHMMISAFCVFRVANRHTFSAIFGRDLLEHGRRAQYRRMVGDLVVEYLTAHVGQD</sequence>
<dbReference type="PROSITE" id="PS50977">
    <property type="entry name" value="HTH_TETR_2"/>
    <property type="match status" value="1"/>
</dbReference>